<dbReference type="Gene3D" id="3.30.559.10">
    <property type="entry name" value="Chloramphenicol acetyltransferase-like domain"/>
    <property type="match status" value="1"/>
</dbReference>
<name>A0A0A9C4U6_ARUDO</name>
<sequence>MVGLLPGRGRRSRGAPLPRSHPPPRTVPAHRSPRRTIGVLPKYDLLRAVGTHEQRGLGHLQGPARLPQAPLRRRKHILRCERPRVAVHGYRKDTEARISLSANIRRSMRPPLPDRYLGNALVPLFAAGAVRDIASEALGSVAGRIRGAPSPGWTTSWCGPQWTTTS</sequence>
<protein>
    <submittedName>
        <fullName evidence="2">Uncharacterized protein</fullName>
    </submittedName>
</protein>
<dbReference type="EMBL" id="GBRH01227319">
    <property type="protein sequence ID" value="JAD70576.1"/>
    <property type="molecule type" value="Transcribed_RNA"/>
</dbReference>
<dbReference type="Pfam" id="PF02458">
    <property type="entry name" value="Transferase"/>
    <property type="match status" value="1"/>
</dbReference>
<reference evidence="2" key="1">
    <citation type="submission" date="2014-09" db="EMBL/GenBank/DDBJ databases">
        <authorList>
            <person name="Magalhaes I.L.F."/>
            <person name="Oliveira U."/>
            <person name="Santos F.R."/>
            <person name="Vidigal T.H.D.A."/>
            <person name="Brescovit A.D."/>
            <person name="Santos A.J."/>
        </authorList>
    </citation>
    <scope>NUCLEOTIDE SEQUENCE</scope>
    <source>
        <tissue evidence="2">Shoot tissue taken approximately 20 cm above the soil surface</tissue>
    </source>
</reference>
<dbReference type="AlphaFoldDB" id="A0A0A9C4U6"/>
<dbReference type="GO" id="GO:0016747">
    <property type="term" value="F:acyltransferase activity, transferring groups other than amino-acyl groups"/>
    <property type="evidence" value="ECO:0007669"/>
    <property type="project" value="UniProtKB-ARBA"/>
</dbReference>
<organism evidence="2">
    <name type="scientific">Arundo donax</name>
    <name type="common">Giant reed</name>
    <name type="synonym">Donax arundinaceus</name>
    <dbReference type="NCBI Taxonomy" id="35708"/>
    <lineage>
        <taxon>Eukaryota</taxon>
        <taxon>Viridiplantae</taxon>
        <taxon>Streptophyta</taxon>
        <taxon>Embryophyta</taxon>
        <taxon>Tracheophyta</taxon>
        <taxon>Spermatophyta</taxon>
        <taxon>Magnoliopsida</taxon>
        <taxon>Liliopsida</taxon>
        <taxon>Poales</taxon>
        <taxon>Poaceae</taxon>
        <taxon>PACMAD clade</taxon>
        <taxon>Arundinoideae</taxon>
        <taxon>Arundineae</taxon>
        <taxon>Arundo</taxon>
    </lineage>
</organism>
<feature type="region of interest" description="Disordered" evidence="1">
    <location>
        <begin position="1"/>
        <end position="34"/>
    </location>
</feature>
<reference evidence="2" key="2">
    <citation type="journal article" date="2015" name="Data Brief">
        <title>Shoot transcriptome of the giant reed, Arundo donax.</title>
        <authorList>
            <person name="Barrero R.A."/>
            <person name="Guerrero F.D."/>
            <person name="Moolhuijzen P."/>
            <person name="Goolsby J.A."/>
            <person name="Tidwell J."/>
            <person name="Bellgard S.E."/>
            <person name="Bellgard M.I."/>
        </authorList>
    </citation>
    <scope>NUCLEOTIDE SEQUENCE</scope>
    <source>
        <tissue evidence="2">Shoot tissue taken approximately 20 cm above the soil surface</tissue>
    </source>
</reference>
<evidence type="ECO:0000256" key="1">
    <source>
        <dbReference type="SAM" id="MobiDB-lite"/>
    </source>
</evidence>
<dbReference type="InterPro" id="IPR023213">
    <property type="entry name" value="CAT-like_dom_sf"/>
</dbReference>
<accession>A0A0A9C4U6</accession>
<proteinExistence type="predicted"/>
<evidence type="ECO:0000313" key="2">
    <source>
        <dbReference type="EMBL" id="JAD70576.1"/>
    </source>
</evidence>